<keyword evidence="5 6" id="KW-0472">Membrane</keyword>
<name>A0A0A3IPU7_9BACI</name>
<feature type="transmembrane region" description="Helical" evidence="6">
    <location>
        <begin position="86"/>
        <end position="108"/>
    </location>
</feature>
<reference evidence="8 9" key="1">
    <citation type="submission" date="2014-02" db="EMBL/GenBank/DDBJ databases">
        <title>Draft genome sequence of Lysinibacillus odysseyi NBRC 100172.</title>
        <authorList>
            <person name="Zhang F."/>
            <person name="Wang G."/>
            <person name="Zhang L."/>
        </authorList>
    </citation>
    <scope>NUCLEOTIDE SEQUENCE [LARGE SCALE GENOMIC DNA]</scope>
    <source>
        <strain evidence="8 9">NBRC 100172</strain>
    </source>
</reference>
<dbReference type="PANTHER" id="PTHR12677:SF59">
    <property type="entry name" value="GOLGI APPARATUS MEMBRANE PROTEIN TVP38-RELATED"/>
    <property type="match status" value="1"/>
</dbReference>
<comment type="subcellular location">
    <subcellularLocation>
        <location evidence="1 6">Cell membrane</location>
        <topology evidence="1 6">Multi-pass membrane protein</topology>
    </subcellularLocation>
</comment>
<proteinExistence type="inferred from homology"/>
<accession>A0A0A3IPU7</accession>
<keyword evidence="2 6" id="KW-1003">Cell membrane</keyword>
<sequence length="221" mass="24776">MNKRKLIYRVIGYIAVVLCLFFLLKISGLTVADLTPETIRALAHNNILLICLIMLVIMILQNLFTFIPLVLVIATNITLFGFWHGYLYGCLCSVIGSTLIFLSIRHLFHDAFSNSTATKYHEKIEKNGFLFVLSGRILPFIPTNLINIASGLSTIKTSHFMVATTIGNMVYGLALASASFSIIEAITHHPLYFLIIVLIILLAAVLYRQKKNRSIERTQNS</sequence>
<evidence type="ECO:0000256" key="5">
    <source>
        <dbReference type="ARBA" id="ARBA00023136"/>
    </source>
</evidence>
<keyword evidence="9" id="KW-1185">Reference proteome</keyword>
<comment type="caution">
    <text evidence="8">The sequence shown here is derived from an EMBL/GenBank/DDBJ whole genome shotgun (WGS) entry which is preliminary data.</text>
</comment>
<gene>
    <name evidence="8" type="ORF">CD32_09835</name>
</gene>
<evidence type="ECO:0000313" key="8">
    <source>
        <dbReference type="EMBL" id="KGR85505.1"/>
    </source>
</evidence>
<comment type="similarity">
    <text evidence="6">Belongs to the TVP38/TMEM64 family.</text>
</comment>
<protein>
    <recommendedName>
        <fullName evidence="6">TVP38/TMEM64 family membrane protein</fullName>
    </recommendedName>
</protein>
<dbReference type="InterPro" id="IPR015414">
    <property type="entry name" value="TMEM64"/>
</dbReference>
<evidence type="ECO:0000256" key="4">
    <source>
        <dbReference type="ARBA" id="ARBA00022989"/>
    </source>
</evidence>
<evidence type="ECO:0000256" key="1">
    <source>
        <dbReference type="ARBA" id="ARBA00004651"/>
    </source>
</evidence>
<dbReference type="InterPro" id="IPR032816">
    <property type="entry name" value="VTT_dom"/>
</dbReference>
<evidence type="ECO:0000313" key="9">
    <source>
        <dbReference type="Proteomes" id="UP000030437"/>
    </source>
</evidence>
<feature type="transmembrane region" description="Helical" evidence="6">
    <location>
        <begin position="160"/>
        <end position="183"/>
    </location>
</feature>
<evidence type="ECO:0000256" key="6">
    <source>
        <dbReference type="RuleBase" id="RU366058"/>
    </source>
</evidence>
<organism evidence="8 9">
    <name type="scientific">Lysinibacillus odysseyi 34hs-1 = NBRC 100172</name>
    <dbReference type="NCBI Taxonomy" id="1220589"/>
    <lineage>
        <taxon>Bacteria</taxon>
        <taxon>Bacillati</taxon>
        <taxon>Bacillota</taxon>
        <taxon>Bacilli</taxon>
        <taxon>Bacillales</taxon>
        <taxon>Bacillaceae</taxon>
        <taxon>Lysinibacillus</taxon>
    </lineage>
</organism>
<dbReference type="PANTHER" id="PTHR12677">
    <property type="entry name" value="GOLGI APPARATUS MEMBRANE PROTEIN TVP38-RELATED"/>
    <property type="match status" value="1"/>
</dbReference>
<dbReference type="STRING" id="1220589.CD32_09835"/>
<feature type="transmembrane region" description="Helical" evidence="6">
    <location>
        <begin position="189"/>
        <end position="207"/>
    </location>
</feature>
<keyword evidence="4 6" id="KW-1133">Transmembrane helix</keyword>
<evidence type="ECO:0000256" key="2">
    <source>
        <dbReference type="ARBA" id="ARBA00022475"/>
    </source>
</evidence>
<keyword evidence="3 6" id="KW-0812">Transmembrane</keyword>
<dbReference type="GO" id="GO:0005886">
    <property type="term" value="C:plasma membrane"/>
    <property type="evidence" value="ECO:0007669"/>
    <property type="project" value="UniProtKB-SubCell"/>
</dbReference>
<feature type="transmembrane region" description="Helical" evidence="6">
    <location>
        <begin position="128"/>
        <end position="148"/>
    </location>
</feature>
<feature type="domain" description="VTT" evidence="7">
    <location>
        <begin position="67"/>
        <end position="175"/>
    </location>
</feature>
<dbReference type="eggNOG" id="COG0398">
    <property type="taxonomic scope" value="Bacteria"/>
</dbReference>
<evidence type="ECO:0000256" key="3">
    <source>
        <dbReference type="ARBA" id="ARBA00022692"/>
    </source>
</evidence>
<feature type="transmembrane region" description="Helical" evidence="6">
    <location>
        <begin position="47"/>
        <end position="74"/>
    </location>
</feature>
<dbReference type="Proteomes" id="UP000030437">
    <property type="component" value="Unassembled WGS sequence"/>
</dbReference>
<dbReference type="AlphaFoldDB" id="A0A0A3IPU7"/>
<evidence type="ECO:0000259" key="7">
    <source>
        <dbReference type="Pfam" id="PF09335"/>
    </source>
</evidence>
<dbReference type="EMBL" id="JPVP01000054">
    <property type="protein sequence ID" value="KGR85505.1"/>
    <property type="molecule type" value="Genomic_DNA"/>
</dbReference>
<dbReference type="OrthoDB" id="9812980at2"/>
<feature type="transmembrane region" description="Helical" evidence="6">
    <location>
        <begin position="7"/>
        <end position="27"/>
    </location>
</feature>
<dbReference type="RefSeq" id="WP_036153978.1">
    <property type="nucleotide sequence ID" value="NZ_AVCX01000007.1"/>
</dbReference>
<dbReference type="Pfam" id="PF09335">
    <property type="entry name" value="VTT_dom"/>
    <property type="match status" value="1"/>
</dbReference>